<dbReference type="GO" id="GO:0016925">
    <property type="term" value="P:protein sumoylation"/>
    <property type="evidence" value="ECO:0007669"/>
    <property type="project" value="TreeGrafter"/>
</dbReference>
<gene>
    <name evidence="3" type="ORF">PPERSA_12178</name>
</gene>
<name>A0A0V0R937_PSEPJ</name>
<feature type="region of interest" description="Disordered" evidence="2">
    <location>
        <begin position="308"/>
        <end position="328"/>
    </location>
</feature>
<evidence type="ECO:0000256" key="1">
    <source>
        <dbReference type="SAM" id="Coils"/>
    </source>
</evidence>
<dbReference type="PANTHER" id="PTHR10782">
    <property type="entry name" value="ZINC FINGER MIZ DOMAIN-CONTAINING PROTEIN"/>
    <property type="match status" value="1"/>
</dbReference>
<proteinExistence type="predicted"/>
<feature type="region of interest" description="Disordered" evidence="2">
    <location>
        <begin position="264"/>
        <end position="284"/>
    </location>
</feature>
<organism evidence="3 4">
    <name type="scientific">Pseudocohnilembus persalinus</name>
    <name type="common">Ciliate</name>
    <dbReference type="NCBI Taxonomy" id="266149"/>
    <lineage>
        <taxon>Eukaryota</taxon>
        <taxon>Sar</taxon>
        <taxon>Alveolata</taxon>
        <taxon>Ciliophora</taxon>
        <taxon>Intramacronucleata</taxon>
        <taxon>Oligohymenophorea</taxon>
        <taxon>Scuticociliatia</taxon>
        <taxon>Philasterida</taxon>
        <taxon>Pseudocohnilembidae</taxon>
        <taxon>Pseudocohnilembus</taxon>
    </lineage>
</organism>
<evidence type="ECO:0000256" key="2">
    <source>
        <dbReference type="SAM" id="MobiDB-lite"/>
    </source>
</evidence>
<feature type="compositionally biased region" description="Low complexity" evidence="2">
    <location>
        <begin position="273"/>
        <end position="284"/>
    </location>
</feature>
<evidence type="ECO:0000313" key="4">
    <source>
        <dbReference type="Proteomes" id="UP000054937"/>
    </source>
</evidence>
<reference evidence="3 4" key="1">
    <citation type="journal article" date="2015" name="Sci. Rep.">
        <title>Genome of the facultative scuticociliatosis pathogen Pseudocohnilembus persalinus provides insight into its virulence through horizontal gene transfer.</title>
        <authorList>
            <person name="Xiong J."/>
            <person name="Wang G."/>
            <person name="Cheng J."/>
            <person name="Tian M."/>
            <person name="Pan X."/>
            <person name="Warren A."/>
            <person name="Jiang C."/>
            <person name="Yuan D."/>
            <person name="Miao W."/>
        </authorList>
    </citation>
    <scope>NUCLEOTIDE SEQUENCE [LARGE SCALE GENOMIC DNA]</scope>
    <source>
        <strain evidence="3">36N120E</strain>
    </source>
</reference>
<sequence length="328" mass="39021">MQKFQKLNDGQQIQTNQEQQEITFQLTQKQLKKLQQKKINLELKCLQTGHPYEITFPLEAQFYVNNQLLGQFKKLAQNSSLKKRKDQELIFKHINFLKIGKNLLSFNISDDLKRKNYYFQLQLVKLISPENLIENYTKESKIIPIKNQIQDIKNNFSQDSNPKRFRCPICNQVAFQLVIDELMQFILNFVNQKQNPQICSEVIFNSKGGFFIKEDDDYEEIEFNHNGIKEENFIYLNQNFNGIQNQDSNENKKQNKIIVIEIDDEDDQENSEDNYNNYDKNNNYSSINIQKNAQSNNFYDNDLSFSNQQEEEKIQDNRYTKDDPIELD</sequence>
<accession>A0A0V0R937</accession>
<dbReference type="GO" id="GO:0000785">
    <property type="term" value="C:chromatin"/>
    <property type="evidence" value="ECO:0007669"/>
    <property type="project" value="TreeGrafter"/>
</dbReference>
<evidence type="ECO:0008006" key="5">
    <source>
        <dbReference type="Google" id="ProtNLM"/>
    </source>
</evidence>
<dbReference type="AlphaFoldDB" id="A0A0V0R937"/>
<dbReference type="EMBL" id="LDAU01000014">
    <property type="protein sequence ID" value="KRX10896.1"/>
    <property type="molecule type" value="Genomic_DNA"/>
</dbReference>
<comment type="caution">
    <text evidence="3">The sequence shown here is derived from an EMBL/GenBank/DDBJ whole genome shotgun (WGS) entry which is preliminary data.</text>
</comment>
<keyword evidence="4" id="KW-1185">Reference proteome</keyword>
<dbReference type="InParanoid" id="A0A0V0R937"/>
<dbReference type="Proteomes" id="UP000054937">
    <property type="component" value="Unassembled WGS sequence"/>
</dbReference>
<dbReference type="PANTHER" id="PTHR10782:SF4">
    <property type="entry name" value="TONALLI, ISOFORM E"/>
    <property type="match status" value="1"/>
</dbReference>
<dbReference type="GO" id="GO:0061665">
    <property type="term" value="F:SUMO ligase activity"/>
    <property type="evidence" value="ECO:0007669"/>
    <property type="project" value="TreeGrafter"/>
</dbReference>
<feature type="coiled-coil region" evidence="1">
    <location>
        <begin position="17"/>
        <end position="44"/>
    </location>
</feature>
<feature type="compositionally biased region" description="Basic and acidic residues" evidence="2">
    <location>
        <begin position="310"/>
        <end position="328"/>
    </location>
</feature>
<evidence type="ECO:0000313" key="3">
    <source>
        <dbReference type="EMBL" id="KRX10896.1"/>
    </source>
</evidence>
<protein>
    <recommendedName>
        <fullName evidence="5">SP-RING-type domain-containing protein</fullName>
    </recommendedName>
</protein>
<keyword evidence="1" id="KW-0175">Coiled coil</keyword>